<sequence length="98" mass="11298">MGKSTREFASSAQCRAAAAELRDRRGELRVVPVAVDLRGHWGWRIELDGRPVATCTRPYLRQRECEYNLRRFQEALPTTEFVDAVRVVESRAPRLSPR</sequence>
<dbReference type="Proteomes" id="UP001501570">
    <property type="component" value="Unassembled WGS sequence"/>
</dbReference>
<comment type="caution">
    <text evidence="1">The sequence shown here is derived from an EMBL/GenBank/DDBJ whole genome shotgun (WGS) entry which is preliminary data.</text>
</comment>
<name>A0ABP9RRS2_9ACTN</name>
<proteinExistence type="predicted"/>
<organism evidence="1 2">
    <name type="scientific">Rugosimonospora acidiphila</name>
    <dbReference type="NCBI Taxonomy" id="556531"/>
    <lineage>
        <taxon>Bacteria</taxon>
        <taxon>Bacillati</taxon>
        <taxon>Actinomycetota</taxon>
        <taxon>Actinomycetes</taxon>
        <taxon>Micromonosporales</taxon>
        <taxon>Micromonosporaceae</taxon>
        <taxon>Rugosimonospora</taxon>
    </lineage>
</organism>
<evidence type="ECO:0008006" key="3">
    <source>
        <dbReference type="Google" id="ProtNLM"/>
    </source>
</evidence>
<accession>A0ABP9RRS2</accession>
<gene>
    <name evidence="1" type="ORF">GCM10023322_26630</name>
</gene>
<evidence type="ECO:0000313" key="1">
    <source>
        <dbReference type="EMBL" id="GAA5184661.1"/>
    </source>
</evidence>
<protein>
    <recommendedName>
        <fullName evidence="3">DUF1508 domain-containing protein</fullName>
    </recommendedName>
</protein>
<dbReference type="EMBL" id="BAABJQ010000006">
    <property type="protein sequence ID" value="GAA5184661.1"/>
    <property type="molecule type" value="Genomic_DNA"/>
</dbReference>
<evidence type="ECO:0000313" key="2">
    <source>
        <dbReference type="Proteomes" id="UP001501570"/>
    </source>
</evidence>
<reference evidence="2" key="1">
    <citation type="journal article" date="2019" name="Int. J. Syst. Evol. Microbiol.">
        <title>The Global Catalogue of Microorganisms (GCM) 10K type strain sequencing project: providing services to taxonomists for standard genome sequencing and annotation.</title>
        <authorList>
            <consortium name="The Broad Institute Genomics Platform"/>
            <consortium name="The Broad Institute Genome Sequencing Center for Infectious Disease"/>
            <person name="Wu L."/>
            <person name="Ma J."/>
        </authorList>
    </citation>
    <scope>NUCLEOTIDE SEQUENCE [LARGE SCALE GENOMIC DNA]</scope>
    <source>
        <strain evidence="2">JCM 18304</strain>
    </source>
</reference>
<keyword evidence="2" id="KW-1185">Reference proteome</keyword>